<dbReference type="InterPro" id="IPR005760">
    <property type="entry name" value="A/G_AdeGlyc_MutY"/>
</dbReference>
<dbReference type="GO" id="GO:0032357">
    <property type="term" value="F:oxidized purine DNA binding"/>
    <property type="evidence" value="ECO:0007669"/>
    <property type="project" value="TreeGrafter"/>
</dbReference>
<dbReference type="GO" id="GO:0000701">
    <property type="term" value="F:purine-specific mismatch base pair DNA N-glycosylase activity"/>
    <property type="evidence" value="ECO:0007669"/>
    <property type="project" value="UniProtKB-EC"/>
</dbReference>
<dbReference type="InterPro" id="IPR011257">
    <property type="entry name" value="DNA_glycosylase"/>
</dbReference>
<evidence type="ECO:0000256" key="7">
    <source>
        <dbReference type="ARBA" id="ARBA00022723"/>
    </source>
</evidence>
<evidence type="ECO:0000256" key="10">
    <source>
        <dbReference type="ARBA" id="ARBA00023004"/>
    </source>
</evidence>
<protein>
    <recommendedName>
        <fullName evidence="5 14">Adenine DNA glycosylase</fullName>
        <ecNumber evidence="4 14">3.2.2.31</ecNumber>
    </recommendedName>
</protein>
<keyword evidence="7" id="KW-0479">Metal-binding</keyword>
<evidence type="ECO:0000256" key="8">
    <source>
        <dbReference type="ARBA" id="ARBA00022763"/>
    </source>
</evidence>
<keyword evidence="13 14" id="KW-0326">Glycosidase</keyword>
<dbReference type="InterPro" id="IPR044298">
    <property type="entry name" value="MIG/MutY"/>
</dbReference>
<dbReference type="SMART" id="SM00478">
    <property type="entry name" value="ENDO3c"/>
    <property type="match status" value="1"/>
</dbReference>
<dbReference type="GO" id="GO:0046872">
    <property type="term" value="F:metal ion binding"/>
    <property type="evidence" value="ECO:0007669"/>
    <property type="project" value="UniProtKB-UniRule"/>
</dbReference>
<dbReference type="Pfam" id="PF14815">
    <property type="entry name" value="NUDIX_4"/>
    <property type="match status" value="1"/>
</dbReference>
<gene>
    <name evidence="16" type="primary">mutY</name>
    <name evidence="16" type="ORF">FTV88_0964</name>
</gene>
<dbReference type="EMBL" id="CP045875">
    <property type="protein sequence ID" value="QGG47116.1"/>
    <property type="molecule type" value="Genomic_DNA"/>
</dbReference>
<keyword evidence="6" id="KW-0004">4Fe-4S</keyword>
<comment type="similarity">
    <text evidence="3 14">Belongs to the Nth/MutY family.</text>
</comment>
<dbReference type="InterPro" id="IPR003265">
    <property type="entry name" value="HhH-GPD_domain"/>
</dbReference>
<sequence length="348" mass="40072">MNTNNWVLPLLHWYEHTKRDLPWRQTKDPYRIWVSEIMLQQTRVETVIPYYERFLHTFPTVHDLAQSPLDQVLKAWEGLGYYSRAKNLHKAAQQIVQDYKGDFPQSYEALRRLPGVGDYTVGALLSIAFNQPYPAIDGNVLRVLSRVYCINEEISSLAVKKKMYQILKSLYPAGESSNFTQALMELGALVCIATSPRCHSCPITPFCIAQKKKMQSDLPIKKKGAKKKAIARSLALIQEENKVLLHQRPLEGLLGGLWEFPGIDGDSDSDRFFQEHGFKILWGAPSMTVRHEFTHLIWDMTLYKAQKVEPLSPLTERWHWFTVEELSEITIPSAFRKIVQSLKNENGL</sequence>
<dbReference type="InterPro" id="IPR023170">
    <property type="entry name" value="HhH_base_excis_C"/>
</dbReference>
<evidence type="ECO:0000256" key="13">
    <source>
        <dbReference type="ARBA" id="ARBA00023295"/>
    </source>
</evidence>
<evidence type="ECO:0000256" key="2">
    <source>
        <dbReference type="ARBA" id="ARBA00002933"/>
    </source>
</evidence>
<dbReference type="Gene3D" id="1.10.1670.10">
    <property type="entry name" value="Helix-hairpin-Helix base-excision DNA repair enzymes (C-terminal)"/>
    <property type="match status" value="1"/>
</dbReference>
<dbReference type="PANTHER" id="PTHR42944">
    <property type="entry name" value="ADENINE DNA GLYCOSYLASE"/>
    <property type="match status" value="1"/>
</dbReference>
<dbReference type="Gene3D" id="1.10.340.30">
    <property type="entry name" value="Hypothetical protein, domain 2"/>
    <property type="match status" value="1"/>
</dbReference>
<dbReference type="KEGG" id="hcv:FTV88_0964"/>
<dbReference type="CDD" id="cd00056">
    <property type="entry name" value="ENDO3c"/>
    <property type="match status" value="1"/>
</dbReference>
<dbReference type="GO" id="GO:0006284">
    <property type="term" value="P:base-excision repair"/>
    <property type="evidence" value="ECO:0007669"/>
    <property type="project" value="UniProtKB-UniRule"/>
</dbReference>
<evidence type="ECO:0000256" key="14">
    <source>
        <dbReference type="RuleBase" id="RU365096"/>
    </source>
</evidence>
<comment type="cofactor">
    <cofactor evidence="14">
        <name>[4Fe-4S] cluster</name>
        <dbReference type="ChEBI" id="CHEBI:49883"/>
    </cofactor>
    <text evidence="14">Binds 1 [4Fe-4S] cluster.</text>
</comment>
<dbReference type="InterPro" id="IPR004035">
    <property type="entry name" value="Endouclease-III_FeS-bd_BS"/>
</dbReference>
<dbReference type="FunFam" id="1.10.340.30:FF:000002">
    <property type="entry name" value="Adenine DNA glycosylase"/>
    <property type="match status" value="1"/>
</dbReference>
<dbReference type="AlphaFoldDB" id="A0A5Q2N0P1"/>
<feature type="domain" description="HhH-GPD" evidence="15">
    <location>
        <begin position="38"/>
        <end position="189"/>
    </location>
</feature>
<name>A0A5Q2N0P1_9FIRM</name>
<comment type="function">
    <text evidence="2">Adenine glycosylase active on G-A mispairs. MutY also corrects error-prone DNA synthesis past GO lesions which are due to the oxidatively damaged form of guanine: 7,8-dihydro-8-oxoguanine (8-oxo-dGTP).</text>
</comment>
<dbReference type="Gene3D" id="3.90.79.10">
    <property type="entry name" value="Nucleoside Triphosphate Pyrophosphohydrolase"/>
    <property type="match status" value="1"/>
</dbReference>
<keyword evidence="17" id="KW-1185">Reference proteome</keyword>
<dbReference type="SUPFAM" id="SSF55811">
    <property type="entry name" value="Nudix"/>
    <property type="match status" value="1"/>
</dbReference>
<proteinExistence type="inferred from homology"/>
<dbReference type="RefSeq" id="WP_162007895.1">
    <property type="nucleotide sequence ID" value="NZ_CP045875.1"/>
</dbReference>
<dbReference type="InterPro" id="IPR029119">
    <property type="entry name" value="MutY_C"/>
</dbReference>
<evidence type="ECO:0000256" key="12">
    <source>
        <dbReference type="ARBA" id="ARBA00023204"/>
    </source>
</evidence>
<dbReference type="PROSITE" id="PS00764">
    <property type="entry name" value="ENDONUCLEASE_III_1"/>
    <property type="match status" value="1"/>
</dbReference>
<evidence type="ECO:0000256" key="1">
    <source>
        <dbReference type="ARBA" id="ARBA00000843"/>
    </source>
</evidence>
<accession>A0A5Q2N0P1</accession>
<evidence type="ECO:0000259" key="15">
    <source>
        <dbReference type="SMART" id="SM00478"/>
    </source>
</evidence>
<dbReference type="NCBIfam" id="TIGR01084">
    <property type="entry name" value="mutY"/>
    <property type="match status" value="1"/>
</dbReference>
<dbReference type="GO" id="GO:0006298">
    <property type="term" value="P:mismatch repair"/>
    <property type="evidence" value="ECO:0007669"/>
    <property type="project" value="TreeGrafter"/>
</dbReference>
<dbReference type="CDD" id="cd03431">
    <property type="entry name" value="NUDIX_DNA_Glycosylase_C-MutY"/>
    <property type="match status" value="1"/>
</dbReference>
<evidence type="ECO:0000256" key="11">
    <source>
        <dbReference type="ARBA" id="ARBA00023014"/>
    </source>
</evidence>
<reference evidence="17" key="1">
    <citation type="submission" date="2019-11" db="EMBL/GenBank/DDBJ databases">
        <title>Genome sequence of Heliorestis convoluta strain HH, an alkaliphilic and minimalistic phototrophic bacterium from a soda lake in Egypt.</title>
        <authorList>
            <person name="Dewey E.D."/>
            <person name="Stokes L.M."/>
            <person name="Burchell B.M."/>
            <person name="Shaffer K.N."/>
            <person name="Huntington A.M."/>
            <person name="Baker J.M."/>
            <person name="Nadendla S."/>
            <person name="Giglio M.G."/>
            <person name="Touchman J.W."/>
            <person name="Blankenship R.E."/>
            <person name="Madigan M.T."/>
            <person name="Sattley W.M."/>
        </authorList>
    </citation>
    <scope>NUCLEOTIDE SEQUENCE [LARGE SCALE GENOMIC DNA]</scope>
    <source>
        <strain evidence="17">HH</strain>
    </source>
</reference>
<dbReference type="EC" id="3.2.2.31" evidence="4 14"/>
<evidence type="ECO:0000313" key="16">
    <source>
        <dbReference type="EMBL" id="QGG47116.1"/>
    </source>
</evidence>
<keyword evidence="10 14" id="KW-0408">Iron</keyword>
<keyword evidence="11" id="KW-0411">Iron-sulfur</keyword>
<organism evidence="16 17">
    <name type="scientific">Heliorestis convoluta</name>
    <dbReference type="NCBI Taxonomy" id="356322"/>
    <lineage>
        <taxon>Bacteria</taxon>
        <taxon>Bacillati</taxon>
        <taxon>Bacillota</taxon>
        <taxon>Clostridia</taxon>
        <taxon>Eubacteriales</taxon>
        <taxon>Heliobacteriaceae</taxon>
        <taxon>Heliorestis</taxon>
    </lineage>
</organism>
<dbReference type="InterPro" id="IPR015797">
    <property type="entry name" value="NUDIX_hydrolase-like_dom_sf"/>
</dbReference>
<evidence type="ECO:0000256" key="9">
    <source>
        <dbReference type="ARBA" id="ARBA00022801"/>
    </source>
</evidence>
<evidence type="ECO:0000256" key="6">
    <source>
        <dbReference type="ARBA" id="ARBA00022485"/>
    </source>
</evidence>
<evidence type="ECO:0000256" key="3">
    <source>
        <dbReference type="ARBA" id="ARBA00008343"/>
    </source>
</evidence>
<dbReference type="Proteomes" id="UP000366051">
    <property type="component" value="Chromosome"/>
</dbReference>
<keyword evidence="12" id="KW-0234">DNA repair</keyword>
<dbReference type="GO" id="GO:0051539">
    <property type="term" value="F:4 iron, 4 sulfur cluster binding"/>
    <property type="evidence" value="ECO:0007669"/>
    <property type="project" value="UniProtKB-UniRule"/>
</dbReference>
<comment type="catalytic activity">
    <reaction evidence="1 14">
        <text>Hydrolyzes free adenine bases from 7,8-dihydro-8-oxoguanine:adenine mismatched double-stranded DNA, leaving an apurinic site.</text>
        <dbReference type="EC" id="3.2.2.31"/>
    </reaction>
</comment>
<dbReference type="GO" id="GO:0035485">
    <property type="term" value="F:adenine/guanine mispair binding"/>
    <property type="evidence" value="ECO:0007669"/>
    <property type="project" value="TreeGrafter"/>
</dbReference>
<evidence type="ECO:0000256" key="5">
    <source>
        <dbReference type="ARBA" id="ARBA00022023"/>
    </source>
</evidence>
<dbReference type="Pfam" id="PF00730">
    <property type="entry name" value="HhH-GPD"/>
    <property type="match status" value="1"/>
</dbReference>
<keyword evidence="9 16" id="KW-0378">Hydrolase</keyword>
<dbReference type="PANTHER" id="PTHR42944:SF1">
    <property type="entry name" value="ADENINE DNA GLYCOSYLASE"/>
    <property type="match status" value="1"/>
</dbReference>
<dbReference type="GO" id="GO:0034039">
    <property type="term" value="F:8-oxo-7,8-dihydroguanine DNA N-glycosylase activity"/>
    <property type="evidence" value="ECO:0007669"/>
    <property type="project" value="TreeGrafter"/>
</dbReference>
<dbReference type="SUPFAM" id="SSF48150">
    <property type="entry name" value="DNA-glycosylase"/>
    <property type="match status" value="1"/>
</dbReference>
<evidence type="ECO:0000313" key="17">
    <source>
        <dbReference type="Proteomes" id="UP000366051"/>
    </source>
</evidence>
<keyword evidence="8 14" id="KW-0227">DNA damage</keyword>
<evidence type="ECO:0000256" key="4">
    <source>
        <dbReference type="ARBA" id="ARBA00012045"/>
    </source>
</evidence>